<dbReference type="AlphaFoldDB" id="A0A5B7HQ50"/>
<evidence type="ECO:0000256" key="1">
    <source>
        <dbReference type="SAM" id="MobiDB-lite"/>
    </source>
</evidence>
<organism evidence="2 3">
    <name type="scientific">Portunus trituberculatus</name>
    <name type="common">Swimming crab</name>
    <name type="synonym">Neptunus trituberculatus</name>
    <dbReference type="NCBI Taxonomy" id="210409"/>
    <lineage>
        <taxon>Eukaryota</taxon>
        <taxon>Metazoa</taxon>
        <taxon>Ecdysozoa</taxon>
        <taxon>Arthropoda</taxon>
        <taxon>Crustacea</taxon>
        <taxon>Multicrustacea</taxon>
        <taxon>Malacostraca</taxon>
        <taxon>Eumalacostraca</taxon>
        <taxon>Eucarida</taxon>
        <taxon>Decapoda</taxon>
        <taxon>Pleocyemata</taxon>
        <taxon>Brachyura</taxon>
        <taxon>Eubrachyura</taxon>
        <taxon>Portunoidea</taxon>
        <taxon>Portunidae</taxon>
        <taxon>Portuninae</taxon>
        <taxon>Portunus</taxon>
    </lineage>
</organism>
<proteinExistence type="predicted"/>
<reference evidence="2 3" key="1">
    <citation type="submission" date="2019-05" db="EMBL/GenBank/DDBJ databases">
        <title>Another draft genome of Portunus trituberculatus and its Hox gene families provides insights of decapod evolution.</title>
        <authorList>
            <person name="Jeong J.-H."/>
            <person name="Song I."/>
            <person name="Kim S."/>
            <person name="Choi T."/>
            <person name="Kim D."/>
            <person name="Ryu S."/>
            <person name="Kim W."/>
        </authorList>
    </citation>
    <scope>NUCLEOTIDE SEQUENCE [LARGE SCALE GENOMIC DNA]</scope>
    <source>
        <tissue evidence="2">Muscle</tissue>
    </source>
</reference>
<name>A0A5B7HQ50_PORTR</name>
<sequence>MKASKTMWRIDNFADSPYHSRAALYPYNRVHGSLPSPPSLPPRARQHTTAQGKATQRPGEAPHSKKAR</sequence>
<keyword evidence="3" id="KW-1185">Reference proteome</keyword>
<evidence type="ECO:0000313" key="2">
    <source>
        <dbReference type="EMBL" id="MPC72096.1"/>
    </source>
</evidence>
<gene>
    <name evidence="2" type="ORF">E2C01_066389</name>
</gene>
<accession>A0A5B7HQ50</accession>
<comment type="caution">
    <text evidence="2">The sequence shown here is derived from an EMBL/GenBank/DDBJ whole genome shotgun (WGS) entry which is preliminary data.</text>
</comment>
<feature type="region of interest" description="Disordered" evidence="1">
    <location>
        <begin position="29"/>
        <end position="68"/>
    </location>
</feature>
<dbReference type="EMBL" id="VSRR010034134">
    <property type="protein sequence ID" value="MPC72096.1"/>
    <property type="molecule type" value="Genomic_DNA"/>
</dbReference>
<evidence type="ECO:0000313" key="3">
    <source>
        <dbReference type="Proteomes" id="UP000324222"/>
    </source>
</evidence>
<protein>
    <submittedName>
        <fullName evidence="2">Uncharacterized protein</fullName>
    </submittedName>
</protein>
<dbReference type="Proteomes" id="UP000324222">
    <property type="component" value="Unassembled WGS sequence"/>
</dbReference>